<comment type="caution">
    <text evidence="2">The sequence shown here is derived from an EMBL/GenBank/DDBJ whole genome shotgun (WGS) entry which is preliminary data.</text>
</comment>
<evidence type="ECO:0000313" key="2">
    <source>
        <dbReference type="EMBL" id="KAJ7762246.1"/>
    </source>
</evidence>
<dbReference type="EMBL" id="JARKIB010000033">
    <property type="protein sequence ID" value="KAJ7762246.1"/>
    <property type="molecule type" value="Genomic_DNA"/>
</dbReference>
<proteinExistence type="predicted"/>
<evidence type="ECO:0000313" key="3">
    <source>
        <dbReference type="Proteomes" id="UP001215598"/>
    </source>
</evidence>
<dbReference type="Gene3D" id="3.60.10.10">
    <property type="entry name" value="Endonuclease/exonuclease/phosphatase"/>
    <property type="match status" value="1"/>
</dbReference>
<dbReference type="InterPro" id="IPR005135">
    <property type="entry name" value="Endo/exonuclease/phosphatase"/>
</dbReference>
<dbReference type="GO" id="GO:0004519">
    <property type="term" value="F:endonuclease activity"/>
    <property type="evidence" value="ECO:0007669"/>
    <property type="project" value="UniProtKB-KW"/>
</dbReference>
<organism evidence="2 3">
    <name type="scientific">Mycena metata</name>
    <dbReference type="NCBI Taxonomy" id="1033252"/>
    <lineage>
        <taxon>Eukaryota</taxon>
        <taxon>Fungi</taxon>
        <taxon>Dikarya</taxon>
        <taxon>Basidiomycota</taxon>
        <taxon>Agaricomycotina</taxon>
        <taxon>Agaricomycetes</taxon>
        <taxon>Agaricomycetidae</taxon>
        <taxon>Agaricales</taxon>
        <taxon>Marasmiineae</taxon>
        <taxon>Mycenaceae</taxon>
        <taxon>Mycena</taxon>
    </lineage>
</organism>
<keyword evidence="2" id="KW-0378">Hydrolase</keyword>
<feature type="domain" description="Endonuclease/exonuclease/phosphatase" evidence="1">
    <location>
        <begin position="95"/>
        <end position="211"/>
    </location>
</feature>
<protein>
    <submittedName>
        <fullName evidence="2">Endonuclease/exonuclease/phosphatase</fullName>
    </submittedName>
</protein>
<dbReference type="InterPro" id="IPR036691">
    <property type="entry name" value="Endo/exonu/phosph_ase_sf"/>
</dbReference>
<feature type="non-terminal residue" evidence="2">
    <location>
        <position position="240"/>
    </location>
</feature>
<sequence length="240" mass="26874">MVQINSWKSRNPLDILTSDGDFDIICVQEPHHNEALNARDFPDYALIYPDAHEKHRVSVFVKLASIHPSCICPRPDLSQDGDILVIEFTFGSIKITLINLYNDCVTRAGVKSLRFALPRLDPRSKILVALDSNSHHPHWDLLTKTPTREEDFELHDTFITNGLVLVTPPDIPTHTSGNVIDLGFCSTSLFMAITATVDPSLCVGSDHLPIIYTLDFEVKISKSIKFNSDKMDLDSYLGTL</sequence>
<dbReference type="Proteomes" id="UP001215598">
    <property type="component" value="Unassembled WGS sequence"/>
</dbReference>
<dbReference type="SUPFAM" id="SSF56219">
    <property type="entry name" value="DNase I-like"/>
    <property type="match status" value="1"/>
</dbReference>
<dbReference type="AlphaFoldDB" id="A0AAD7JEY3"/>
<keyword evidence="2" id="KW-0540">Nuclease</keyword>
<keyword evidence="2" id="KW-0255">Endonuclease</keyword>
<evidence type="ECO:0000259" key="1">
    <source>
        <dbReference type="Pfam" id="PF14529"/>
    </source>
</evidence>
<reference evidence="2" key="1">
    <citation type="submission" date="2023-03" db="EMBL/GenBank/DDBJ databases">
        <title>Massive genome expansion in bonnet fungi (Mycena s.s.) driven by repeated elements and novel gene families across ecological guilds.</title>
        <authorList>
            <consortium name="Lawrence Berkeley National Laboratory"/>
            <person name="Harder C.B."/>
            <person name="Miyauchi S."/>
            <person name="Viragh M."/>
            <person name="Kuo A."/>
            <person name="Thoen E."/>
            <person name="Andreopoulos B."/>
            <person name="Lu D."/>
            <person name="Skrede I."/>
            <person name="Drula E."/>
            <person name="Henrissat B."/>
            <person name="Morin E."/>
            <person name="Kohler A."/>
            <person name="Barry K."/>
            <person name="LaButti K."/>
            <person name="Morin E."/>
            <person name="Salamov A."/>
            <person name="Lipzen A."/>
            <person name="Mereny Z."/>
            <person name="Hegedus B."/>
            <person name="Baldrian P."/>
            <person name="Stursova M."/>
            <person name="Weitz H."/>
            <person name="Taylor A."/>
            <person name="Grigoriev I.V."/>
            <person name="Nagy L.G."/>
            <person name="Martin F."/>
            <person name="Kauserud H."/>
        </authorList>
    </citation>
    <scope>NUCLEOTIDE SEQUENCE</scope>
    <source>
        <strain evidence="2">CBHHK182m</strain>
    </source>
</reference>
<dbReference type="Pfam" id="PF14529">
    <property type="entry name" value="Exo_endo_phos_2"/>
    <property type="match status" value="1"/>
</dbReference>
<keyword evidence="3" id="KW-1185">Reference proteome</keyword>
<name>A0AAD7JEY3_9AGAR</name>
<gene>
    <name evidence="2" type="ORF">B0H16DRAFT_1312042</name>
</gene>
<accession>A0AAD7JEY3</accession>